<evidence type="ECO:0000256" key="5">
    <source>
        <dbReference type="ARBA" id="ARBA00022553"/>
    </source>
</evidence>
<dbReference type="Gene3D" id="3.30.450.20">
    <property type="entry name" value="PAS domain"/>
    <property type="match status" value="6"/>
</dbReference>
<dbReference type="InterPro" id="IPR008207">
    <property type="entry name" value="Sig_transdc_His_kin_Hpt_dom"/>
</dbReference>
<dbReference type="GO" id="GO:0006355">
    <property type="term" value="P:regulation of DNA-templated transcription"/>
    <property type="evidence" value="ECO:0007669"/>
    <property type="project" value="InterPro"/>
</dbReference>
<feature type="domain" description="PAS" evidence="21">
    <location>
        <begin position="47"/>
        <end position="121"/>
    </location>
</feature>
<dbReference type="PROSITE" id="PS50113">
    <property type="entry name" value="PAC"/>
    <property type="match status" value="4"/>
</dbReference>
<keyword evidence="18" id="KW-0175">Coiled coil</keyword>
<dbReference type="InterPro" id="IPR004358">
    <property type="entry name" value="Sig_transdc_His_kin-like_C"/>
</dbReference>
<keyword evidence="13" id="KW-0472">Membrane</keyword>
<keyword evidence="9" id="KW-0418">Kinase</keyword>
<keyword evidence="25" id="KW-1185">Reference proteome</keyword>
<evidence type="ECO:0000256" key="10">
    <source>
        <dbReference type="ARBA" id="ARBA00022840"/>
    </source>
</evidence>
<dbReference type="Gene3D" id="1.20.120.160">
    <property type="entry name" value="HPT domain"/>
    <property type="match status" value="1"/>
</dbReference>
<dbReference type="InterPro" id="IPR013656">
    <property type="entry name" value="PAS_4"/>
</dbReference>
<dbReference type="PROSITE" id="PS50109">
    <property type="entry name" value="HIS_KIN"/>
    <property type="match status" value="1"/>
</dbReference>
<dbReference type="CDD" id="cd00130">
    <property type="entry name" value="PAS"/>
    <property type="match status" value="3"/>
</dbReference>
<sequence>MMETSYELQELQQELEKERKARQEAEARAQTLACELESLRSRPSDTTAELVQNVMHMVPSIVYIYDLDQNKSIYLNNCIKTILGYTQQELDAMDGHFFMSVVQEADKPLLLQHTSGMLSAKDGEIREISYSVHASDGSSRILFCREAVFKRSADGKVSQIIGSAEDITKLRQKNQELAHQKEFYEAILNNLPSDVAVYDNQLRYIFVNPAAVSDPHLREWIINKTNEEYCAYRNVPLHRIETRGKHLLKTMEERRQVAFEEKLVDKQGNASYHIRKLNPVLDEQGEIKIIIGHGLNITDLHHAQQEIKSSETKIRAILDAIPDLMFIIDKQGVYLEMHNEHSQYEVMEASDVIGKTLFDMLPAPLSQKSFELLQDVLVTGQMHSINYELKSRYYEGRIVKYNDEQVLTIVRDVTEERKAAIEVKEKNDFIRLVLDTSPTLIYVKDGEGNFKLVNQECAALFGLNPEDLLNQNTHDLHHVPQEIQHYDHVDQVVIQTGQELRVQDSYTLPDGRVEWFNTIKKPLTTNNGEVHVLGISTNITEQYNANKKLEESEELHRLLSENSRDLVCLHDAAGTYLYVSNAVEEMLGYKSAELVGLSAYQIIHPDDAEKVQTMGHRVALEEKHDTTVQHRKMHRDGYYIWVETSIKPITDSDGNVIKIQSSSRDITERRLAEEALKKSEKKYRDLIKYSQAYMCTHDMQGVILSVNPYLVEMLGYKEEEVVGKELKQFFPLLHRQYFPQYLKQFEDNTAVKGILCILRKDKEERFLNYQNYKVSEDGQEPYVIGIAQDVTDRIQTERELKSAKEAAEESARVKENFLANMSHEIRTPLNGILGMSGLLHKTQLDETQLNYLKIINQSADNLLVVINDILDVAKIEAGKLELESIPFRIEETVQAAYHTLKYKAEEKDIALQLGTLDLPQTLLQGDPYRLNQILLNLLNNAIKFTEEGSVTLHAKTLEETASTLTIEFAVEDTGIGVPADKKDLIFEGFTQAYSSITRKYGGTGLGLSICKNLVERQGGDIWVEDNPEGGSIFHFMITYPKSEVDQLPEDETVDIDFGSLGAVKVLLAEDNEVNVFLAQAIMEEWGFQLDVAVNGLEAVEMVQQSEYDIILMDIQMPELSGIDATLQIRAMADEQKAGIPIIALTANALKGDAEKYLSAGMNDYLSKPFEAEVLYTKIASLLPEKRKSDQVGVAAIATQQEETAPAEPLYSMEVIQKMSHNNEAFMNRARQLFADTIPVTVQDMHKAMEQEDWKMVSALAHKVKSTIDTMKIESLKEVVRFVEANAKQETNLVEVRAGVSKIREVMLKVVDAISAEISS</sequence>
<keyword evidence="6" id="KW-0808">Transferase</keyword>
<dbReference type="STRING" id="1077936.SAMN05421545_1818"/>
<evidence type="ECO:0000259" key="21">
    <source>
        <dbReference type="PROSITE" id="PS50112"/>
    </source>
</evidence>
<dbReference type="InterPro" id="IPR011006">
    <property type="entry name" value="CheY-like_superfamily"/>
</dbReference>
<dbReference type="CDD" id="cd00082">
    <property type="entry name" value="HisKA"/>
    <property type="match status" value="1"/>
</dbReference>
<feature type="domain" description="PAC" evidence="22">
    <location>
        <begin position="496"/>
        <end position="551"/>
    </location>
</feature>
<dbReference type="Gene3D" id="1.10.287.130">
    <property type="match status" value="1"/>
</dbReference>
<dbReference type="Gene3D" id="3.30.565.10">
    <property type="entry name" value="Histidine kinase-like ATPase, C-terminal domain"/>
    <property type="match status" value="1"/>
</dbReference>
<proteinExistence type="predicted"/>
<evidence type="ECO:0000256" key="18">
    <source>
        <dbReference type="SAM" id="Coils"/>
    </source>
</evidence>
<keyword evidence="8" id="KW-0547">Nucleotide-binding</keyword>
<dbReference type="Pfam" id="PF00072">
    <property type="entry name" value="Response_reg"/>
    <property type="match status" value="1"/>
</dbReference>
<dbReference type="InterPro" id="IPR000014">
    <property type="entry name" value="PAS"/>
</dbReference>
<dbReference type="SUPFAM" id="SSF55785">
    <property type="entry name" value="PYP-like sensor domain (PAS domain)"/>
    <property type="match status" value="6"/>
</dbReference>
<keyword evidence="10" id="KW-0067">ATP-binding</keyword>
<comment type="subcellular location">
    <subcellularLocation>
        <location evidence="2">Cell membrane</location>
        <topology evidence="2">Multi-pass membrane protein</topology>
    </subcellularLocation>
</comment>
<dbReference type="SUPFAM" id="SSF47226">
    <property type="entry name" value="Histidine-containing phosphotransfer domain, HPT domain"/>
    <property type="match status" value="1"/>
</dbReference>
<evidence type="ECO:0000256" key="9">
    <source>
        <dbReference type="ARBA" id="ARBA00022777"/>
    </source>
</evidence>
<dbReference type="InterPro" id="IPR013655">
    <property type="entry name" value="PAS_fold_3"/>
</dbReference>
<evidence type="ECO:0000259" key="19">
    <source>
        <dbReference type="PROSITE" id="PS50109"/>
    </source>
</evidence>
<dbReference type="InterPro" id="IPR036097">
    <property type="entry name" value="HisK_dim/P_sf"/>
</dbReference>
<evidence type="ECO:0000256" key="8">
    <source>
        <dbReference type="ARBA" id="ARBA00022741"/>
    </source>
</evidence>
<dbReference type="SUPFAM" id="SSF52172">
    <property type="entry name" value="CheY-like"/>
    <property type="match status" value="1"/>
</dbReference>
<dbReference type="GO" id="GO:0005524">
    <property type="term" value="F:ATP binding"/>
    <property type="evidence" value="ECO:0007669"/>
    <property type="project" value="UniProtKB-KW"/>
</dbReference>
<dbReference type="SMART" id="SM00388">
    <property type="entry name" value="HisKA"/>
    <property type="match status" value="1"/>
</dbReference>
<evidence type="ECO:0000256" key="13">
    <source>
        <dbReference type="ARBA" id="ARBA00023136"/>
    </source>
</evidence>
<evidence type="ECO:0000259" key="22">
    <source>
        <dbReference type="PROSITE" id="PS50113"/>
    </source>
</evidence>
<dbReference type="InterPro" id="IPR000700">
    <property type="entry name" value="PAS-assoc_C"/>
</dbReference>
<dbReference type="PROSITE" id="PS50110">
    <property type="entry name" value="RESPONSE_REGULATORY"/>
    <property type="match status" value="1"/>
</dbReference>
<dbReference type="Pfam" id="PF08448">
    <property type="entry name" value="PAS_4"/>
    <property type="match status" value="2"/>
</dbReference>
<feature type="domain" description="PAS" evidence="21">
    <location>
        <begin position="552"/>
        <end position="623"/>
    </location>
</feature>
<feature type="domain" description="HPt" evidence="23">
    <location>
        <begin position="1222"/>
        <end position="1319"/>
    </location>
</feature>
<dbReference type="PRINTS" id="PR00344">
    <property type="entry name" value="BCTRLSENSOR"/>
</dbReference>
<feature type="domain" description="PAC" evidence="22">
    <location>
        <begin position="257"/>
        <end position="309"/>
    </location>
</feature>
<dbReference type="CDD" id="cd16922">
    <property type="entry name" value="HATPase_EvgS-ArcB-TorS-like"/>
    <property type="match status" value="1"/>
</dbReference>
<dbReference type="FunFam" id="3.30.565.10:FF:000010">
    <property type="entry name" value="Sensor histidine kinase RcsC"/>
    <property type="match status" value="1"/>
</dbReference>
<dbReference type="GO" id="GO:0000155">
    <property type="term" value="F:phosphorelay sensor kinase activity"/>
    <property type="evidence" value="ECO:0007669"/>
    <property type="project" value="InterPro"/>
</dbReference>
<feature type="domain" description="Histidine kinase" evidence="19">
    <location>
        <begin position="820"/>
        <end position="1041"/>
    </location>
</feature>
<dbReference type="FunFam" id="1.10.287.130:FF:000002">
    <property type="entry name" value="Two-component osmosensing histidine kinase"/>
    <property type="match status" value="1"/>
</dbReference>
<evidence type="ECO:0000256" key="11">
    <source>
        <dbReference type="ARBA" id="ARBA00022989"/>
    </source>
</evidence>
<dbReference type="EMBL" id="FTNM01000002">
    <property type="protein sequence ID" value="SIQ94890.1"/>
    <property type="molecule type" value="Genomic_DNA"/>
</dbReference>
<evidence type="ECO:0000256" key="14">
    <source>
        <dbReference type="ARBA" id="ARBA00064003"/>
    </source>
</evidence>
<keyword evidence="4" id="KW-1003">Cell membrane</keyword>
<dbReference type="InterPro" id="IPR003594">
    <property type="entry name" value="HATPase_dom"/>
</dbReference>
<comment type="subunit">
    <text evidence="14">At low DSF concentrations, interacts with RpfF.</text>
</comment>
<keyword evidence="5 17" id="KW-0597">Phosphoprotein</keyword>
<feature type="domain" description="Response regulatory" evidence="20">
    <location>
        <begin position="1064"/>
        <end position="1182"/>
    </location>
</feature>
<dbReference type="PANTHER" id="PTHR45339">
    <property type="entry name" value="HYBRID SIGNAL TRANSDUCTION HISTIDINE KINASE J"/>
    <property type="match status" value="1"/>
</dbReference>
<gene>
    <name evidence="24" type="ORF">SAMN05421545_1818</name>
</gene>
<dbReference type="PROSITE" id="PS50894">
    <property type="entry name" value="HPT"/>
    <property type="match status" value="1"/>
</dbReference>
<evidence type="ECO:0000259" key="20">
    <source>
        <dbReference type="PROSITE" id="PS50110"/>
    </source>
</evidence>
<evidence type="ECO:0000256" key="16">
    <source>
        <dbReference type="PROSITE-ProRule" id="PRU00110"/>
    </source>
</evidence>
<dbReference type="SMART" id="SM00387">
    <property type="entry name" value="HATPase_c"/>
    <property type="match status" value="1"/>
</dbReference>
<dbReference type="SMART" id="SM00086">
    <property type="entry name" value="PAC"/>
    <property type="match status" value="5"/>
</dbReference>
<dbReference type="GO" id="GO:0005886">
    <property type="term" value="C:plasma membrane"/>
    <property type="evidence" value="ECO:0007669"/>
    <property type="project" value="UniProtKB-SubCell"/>
</dbReference>
<dbReference type="Pfam" id="PF00512">
    <property type="entry name" value="HisKA"/>
    <property type="match status" value="1"/>
</dbReference>
<evidence type="ECO:0000259" key="23">
    <source>
        <dbReference type="PROSITE" id="PS50894"/>
    </source>
</evidence>
<dbReference type="SUPFAM" id="SSF55874">
    <property type="entry name" value="ATPase domain of HSP90 chaperone/DNA topoisomerase II/histidine kinase"/>
    <property type="match status" value="1"/>
</dbReference>
<keyword evidence="11" id="KW-1133">Transmembrane helix</keyword>
<feature type="modified residue" description="Phosphohistidine" evidence="16">
    <location>
        <position position="1261"/>
    </location>
</feature>
<evidence type="ECO:0000256" key="17">
    <source>
        <dbReference type="PROSITE-ProRule" id="PRU00169"/>
    </source>
</evidence>
<dbReference type="NCBIfam" id="TIGR00229">
    <property type="entry name" value="sensory_box"/>
    <property type="match status" value="4"/>
</dbReference>
<reference evidence="25" key="1">
    <citation type="submission" date="2017-01" db="EMBL/GenBank/DDBJ databases">
        <authorList>
            <person name="Varghese N."/>
            <person name="Submissions S."/>
        </authorList>
    </citation>
    <scope>NUCLEOTIDE SEQUENCE [LARGE SCALE GENOMIC DNA]</scope>
    <source>
        <strain evidence="25">DM9</strain>
    </source>
</reference>
<dbReference type="Pfam" id="PF08447">
    <property type="entry name" value="PAS_3"/>
    <property type="match status" value="2"/>
</dbReference>
<name>A0A1N6WXZ6_9BACT</name>
<dbReference type="Pfam" id="PF02518">
    <property type="entry name" value="HATPase_c"/>
    <property type="match status" value="1"/>
</dbReference>
<feature type="domain" description="PAC" evidence="22">
    <location>
        <begin position="126"/>
        <end position="179"/>
    </location>
</feature>
<dbReference type="SMART" id="SM00091">
    <property type="entry name" value="PAS"/>
    <property type="match status" value="5"/>
</dbReference>
<dbReference type="EC" id="2.7.13.3" evidence="3"/>
<dbReference type="InterPro" id="IPR001610">
    <property type="entry name" value="PAC"/>
</dbReference>
<dbReference type="Proteomes" id="UP000185924">
    <property type="component" value="Unassembled WGS sequence"/>
</dbReference>
<evidence type="ECO:0000256" key="3">
    <source>
        <dbReference type="ARBA" id="ARBA00012438"/>
    </source>
</evidence>
<evidence type="ECO:0000256" key="7">
    <source>
        <dbReference type="ARBA" id="ARBA00022692"/>
    </source>
</evidence>
<feature type="modified residue" description="4-aspartylphosphate" evidence="17">
    <location>
        <position position="1113"/>
    </location>
</feature>
<dbReference type="InterPro" id="IPR003661">
    <property type="entry name" value="HisK_dim/P_dom"/>
</dbReference>
<feature type="domain" description="PAS" evidence="21">
    <location>
        <begin position="679"/>
        <end position="734"/>
    </location>
</feature>
<feature type="coiled-coil region" evidence="18">
    <location>
        <begin position="1"/>
        <end position="42"/>
    </location>
</feature>
<evidence type="ECO:0000313" key="25">
    <source>
        <dbReference type="Proteomes" id="UP000185924"/>
    </source>
</evidence>
<dbReference type="SMART" id="SM00448">
    <property type="entry name" value="REC"/>
    <property type="match status" value="1"/>
</dbReference>
<dbReference type="PANTHER" id="PTHR45339:SF1">
    <property type="entry name" value="HYBRID SIGNAL TRANSDUCTION HISTIDINE KINASE J"/>
    <property type="match status" value="1"/>
</dbReference>
<evidence type="ECO:0000256" key="15">
    <source>
        <dbReference type="ARBA" id="ARBA00068150"/>
    </source>
</evidence>
<dbReference type="CDD" id="cd17546">
    <property type="entry name" value="REC_hyHK_CKI1_RcsC-like"/>
    <property type="match status" value="1"/>
</dbReference>
<feature type="domain" description="PAC" evidence="22">
    <location>
        <begin position="626"/>
        <end position="678"/>
    </location>
</feature>
<dbReference type="InterPro" id="IPR036890">
    <property type="entry name" value="HATPase_C_sf"/>
</dbReference>
<keyword evidence="12" id="KW-0902">Two-component regulatory system</keyword>
<dbReference type="PROSITE" id="PS50112">
    <property type="entry name" value="PAS"/>
    <property type="match status" value="5"/>
</dbReference>
<dbReference type="Pfam" id="PF13426">
    <property type="entry name" value="PAS_9"/>
    <property type="match status" value="1"/>
</dbReference>
<evidence type="ECO:0000256" key="2">
    <source>
        <dbReference type="ARBA" id="ARBA00004651"/>
    </source>
</evidence>
<keyword evidence="7" id="KW-0812">Transmembrane</keyword>
<dbReference type="SUPFAM" id="SSF47384">
    <property type="entry name" value="Homodimeric domain of signal transducing histidine kinase"/>
    <property type="match status" value="1"/>
</dbReference>
<dbReference type="OrthoDB" id="9797097at2"/>
<evidence type="ECO:0000256" key="1">
    <source>
        <dbReference type="ARBA" id="ARBA00000085"/>
    </source>
</evidence>
<evidence type="ECO:0000256" key="4">
    <source>
        <dbReference type="ARBA" id="ARBA00022475"/>
    </source>
</evidence>
<dbReference type="InterPro" id="IPR001789">
    <property type="entry name" value="Sig_transdc_resp-reg_receiver"/>
</dbReference>
<evidence type="ECO:0000313" key="24">
    <source>
        <dbReference type="EMBL" id="SIQ94890.1"/>
    </source>
</evidence>
<dbReference type="RefSeq" id="WP_076421832.1">
    <property type="nucleotide sequence ID" value="NZ_FTNM01000002.1"/>
</dbReference>
<accession>A0A1N6WXZ6</accession>
<feature type="domain" description="PAS" evidence="21">
    <location>
        <begin position="310"/>
        <end position="380"/>
    </location>
</feature>
<dbReference type="InterPro" id="IPR036641">
    <property type="entry name" value="HPT_dom_sf"/>
</dbReference>
<dbReference type="InterPro" id="IPR005467">
    <property type="entry name" value="His_kinase_dom"/>
</dbReference>
<comment type="catalytic activity">
    <reaction evidence="1">
        <text>ATP + protein L-histidine = ADP + protein N-phospho-L-histidine.</text>
        <dbReference type="EC" id="2.7.13.3"/>
    </reaction>
</comment>
<organism evidence="24 25">
    <name type="scientific">Pontibacter lucknowensis</name>
    <dbReference type="NCBI Taxonomy" id="1077936"/>
    <lineage>
        <taxon>Bacteria</taxon>
        <taxon>Pseudomonadati</taxon>
        <taxon>Bacteroidota</taxon>
        <taxon>Cytophagia</taxon>
        <taxon>Cytophagales</taxon>
        <taxon>Hymenobacteraceae</taxon>
        <taxon>Pontibacter</taxon>
    </lineage>
</organism>
<feature type="domain" description="PAS" evidence="21">
    <location>
        <begin position="426"/>
        <end position="478"/>
    </location>
</feature>
<dbReference type="InterPro" id="IPR035965">
    <property type="entry name" value="PAS-like_dom_sf"/>
</dbReference>
<evidence type="ECO:0000256" key="12">
    <source>
        <dbReference type="ARBA" id="ARBA00023012"/>
    </source>
</evidence>
<dbReference type="Gene3D" id="3.40.50.2300">
    <property type="match status" value="1"/>
</dbReference>
<protein>
    <recommendedName>
        <fullName evidence="15">Sensory/regulatory protein RpfC</fullName>
        <ecNumber evidence="3">2.7.13.3</ecNumber>
    </recommendedName>
</protein>
<evidence type="ECO:0000256" key="6">
    <source>
        <dbReference type="ARBA" id="ARBA00022679"/>
    </source>
</evidence>
<dbReference type="InterPro" id="IPR013767">
    <property type="entry name" value="PAS_fold"/>
</dbReference>
<dbReference type="Pfam" id="PF00989">
    <property type="entry name" value="PAS"/>
    <property type="match status" value="1"/>
</dbReference>